<evidence type="ECO:0000256" key="1">
    <source>
        <dbReference type="SAM" id="Phobius"/>
    </source>
</evidence>
<evidence type="ECO:0000259" key="2">
    <source>
        <dbReference type="PROSITE" id="PS50930"/>
    </source>
</evidence>
<dbReference type="Proteomes" id="UP000270856">
    <property type="component" value="Unassembled WGS sequence"/>
</dbReference>
<dbReference type="PANTHER" id="PTHR37299">
    <property type="entry name" value="TRANSCRIPTIONAL REGULATOR-RELATED"/>
    <property type="match status" value="1"/>
</dbReference>
<dbReference type="GO" id="GO:0003677">
    <property type="term" value="F:DNA binding"/>
    <property type="evidence" value="ECO:0007669"/>
    <property type="project" value="InterPro"/>
</dbReference>
<accession>A0A3N4NLN3</accession>
<name>A0A3N4NLN3_9FLAO</name>
<dbReference type="OrthoDB" id="2962330at2"/>
<dbReference type="SMART" id="SM00850">
    <property type="entry name" value="LytTR"/>
    <property type="match status" value="1"/>
</dbReference>
<evidence type="ECO:0000313" key="4">
    <source>
        <dbReference type="Proteomes" id="UP000270856"/>
    </source>
</evidence>
<dbReference type="Gene3D" id="2.40.50.1020">
    <property type="entry name" value="LytTr DNA-binding domain"/>
    <property type="match status" value="1"/>
</dbReference>
<dbReference type="GO" id="GO:0000156">
    <property type="term" value="F:phosphorelay response regulator activity"/>
    <property type="evidence" value="ECO:0007669"/>
    <property type="project" value="InterPro"/>
</dbReference>
<dbReference type="AlphaFoldDB" id="A0A3N4NLN3"/>
<dbReference type="EMBL" id="RPFJ01000040">
    <property type="protein sequence ID" value="RPD93000.1"/>
    <property type="molecule type" value="Genomic_DNA"/>
</dbReference>
<feature type="transmembrane region" description="Helical" evidence="1">
    <location>
        <begin position="12"/>
        <end position="33"/>
    </location>
</feature>
<organism evidence="3 4">
    <name type="scientific">Aureibaculum marinum</name>
    <dbReference type="NCBI Taxonomy" id="2487930"/>
    <lineage>
        <taxon>Bacteria</taxon>
        <taxon>Pseudomonadati</taxon>
        <taxon>Bacteroidota</taxon>
        <taxon>Flavobacteriia</taxon>
        <taxon>Flavobacteriales</taxon>
        <taxon>Flavobacteriaceae</taxon>
        <taxon>Aureibaculum</taxon>
    </lineage>
</organism>
<comment type="caution">
    <text evidence="3">The sequence shown here is derived from an EMBL/GenBank/DDBJ whole genome shotgun (WGS) entry which is preliminary data.</text>
</comment>
<dbReference type="InterPro" id="IPR007492">
    <property type="entry name" value="LytTR_DNA-bd_dom"/>
</dbReference>
<gene>
    <name evidence="3" type="ORF">EGM88_13675</name>
</gene>
<sequence>MQQKLLNTKIRTFFYHNFGVFFMLLCTVYGLAILQDYLFSEFYATRFYLSESMLYNIYWLFFLPFLFGILLFYNKTNLWSIDKIIKYHLFIGISISLLHILVFTSFFILISLMLYNTPHRFLGIFKSAISNQLFITILVYVFVPFTFYTIVKSQKEKSILNRNSSFISFIDIKQNTTIIKLEVNTIQSIETDRPYSVLRTEDRKFLHSNSLKAFERLLDPTVFLRVHRKAIINKNFVIKLQSRKNGDYDVTLSNGQCVRMSRHYRQNWKKLINHLA</sequence>
<protein>
    <submittedName>
        <fullName evidence="3">LytTR family transcriptional regulator</fullName>
    </submittedName>
</protein>
<feature type="domain" description="HTH LytTR-type" evidence="2">
    <location>
        <begin position="170"/>
        <end position="274"/>
    </location>
</feature>
<feature type="transmembrane region" description="Helical" evidence="1">
    <location>
        <begin position="133"/>
        <end position="151"/>
    </location>
</feature>
<dbReference type="PANTHER" id="PTHR37299:SF1">
    <property type="entry name" value="STAGE 0 SPORULATION PROTEIN A HOMOLOG"/>
    <property type="match status" value="1"/>
</dbReference>
<evidence type="ECO:0000313" key="3">
    <source>
        <dbReference type="EMBL" id="RPD93000.1"/>
    </source>
</evidence>
<feature type="transmembrane region" description="Helical" evidence="1">
    <location>
        <begin position="53"/>
        <end position="73"/>
    </location>
</feature>
<dbReference type="PROSITE" id="PS50930">
    <property type="entry name" value="HTH_LYTTR"/>
    <property type="match status" value="1"/>
</dbReference>
<proteinExistence type="predicted"/>
<feature type="transmembrane region" description="Helical" evidence="1">
    <location>
        <begin position="85"/>
        <end position="113"/>
    </location>
</feature>
<dbReference type="Pfam" id="PF04397">
    <property type="entry name" value="LytTR"/>
    <property type="match status" value="1"/>
</dbReference>
<keyword evidence="1" id="KW-0812">Transmembrane</keyword>
<dbReference type="InterPro" id="IPR046947">
    <property type="entry name" value="LytR-like"/>
</dbReference>
<reference evidence="3 4" key="1">
    <citation type="submission" date="2018-11" db="EMBL/GenBank/DDBJ databases">
        <title>Aureibaculum marinum gen. nov., sp. nov., a member of the family Flavobacteriaceae isolated from the Bohai Sea.</title>
        <authorList>
            <person name="Ji X."/>
        </authorList>
    </citation>
    <scope>NUCLEOTIDE SEQUENCE [LARGE SCALE GENOMIC DNA]</scope>
    <source>
        <strain evidence="3 4">BH-SD17</strain>
    </source>
</reference>
<keyword evidence="1" id="KW-1133">Transmembrane helix</keyword>
<keyword evidence="4" id="KW-1185">Reference proteome</keyword>
<keyword evidence="1" id="KW-0472">Membrane</keyword>